<evidence type="ECO:0000256" key="6">
    <source>
        <dbReference type="ARBA" id="ARBA00023136"/>
    </source>
</evidence>
<comment type="caution">
    <text evidence="9">The sequence shown here is derived from an EMBL/GenBank/DDBJ whole genome shotgun (WGS) entry which is preliminary data.</text>
</comment>
<dbReference type="InterPro" id="IPR035906">
    <property type="entry name" value="MetI-like_sf"/>
</dbReference>
<protein>
    <submittedName>
        <fullName evidence="9">Carbohydrate ABC transporter permease</fullName>
    </submittedName>
</protein>
<evidence type="ECO:0000313" key="9">
    <source>
        <dbReference type="EMBL" id="TDF95422.1"/>
    </source>
</evidence>
<dbReference type="PANTHER" id="PTHR43744">
    <property type="entry name" value="ABC TRANSPORTER PERMEASE PROTEIN MG189-RELATED-RELATED"/>
    <property type="match status" value="1"/>
</dbReference>
<gene>
    <name evidence="9" type="ORF">E1757_20125</name>
</gene>
<evidence type="ECO:0000256" key="5">
    <source>
        <dbReference type="ARBA" id="ARBA00022989"/>
    </source>
</evidence>
<dbReference type="EMBL" id="SMRT01000010">
    <property type="protein sequence ID" value="TDF95422.1"/>
    <property type="molecule type" value="Genomic_DNA"/>
</dbReference>
<evidence type="ECO:0000256" key="1">
    <source>
        <dbReference type="ARBA" id="ARBA00004651"/>
    </source>
</evidence>
<dbReference type="Pfam" id="PF00528">
    <property type="entry name" value="BPD_transp_1"/>
    <property type="match status" value="1"/>
</dbReference>
<dbReference type="PANTHER" id="PTHR43744:SF9">
    <property type="entry name" value="POLYGALACTURONAN_RHAMNOGALACTURONAN TRANSPORT SYSTEM PERMEASE PROTEIN YTCP"/>
    <property type="match status" value="1"/>
</dbReference>
<feature type="transmembrane region" description="Helical" evidence="7">
    <location>
        <begin position="9"/>
        <end position="30"/>
    </location>
</feature>
<dbReference type="AlphaFoldDB" id="A0A4R5KJU9"/>
<dbReference type="CDD" id="cd06261">
    <property type="entry name" value="TM_PBP2"/>
    <property type="match status" value="1"/>
</dbReference>
<reference evidence="9 10" key="1">
    <citation type="submission" date="2019-03" db="EMBL/GenBank/DDBJ databases">
        <title>This is whole genome sequence of Paenibacillus sp MS74 strain.</title>
        <authorList>
            <person name="Trinh H.N."/>
        </authorList>
    </citation>
    <scope>NUCLEOTIDE SEQUENCE [LARGE SCALE GENOMIC DNA]</scope>
    <source>
        <strain evidence="9 10">MS74</strain>
    </source>
</reference>
<evidence type="ECO:0000256" key="3">
    <source>
        <dbReference type="ARBA" id="ARBA00022475"/>
    </source>
</evidence>
<keyword evidence="3" id="KW-1003">Cell membrane</keyword>
<evidence type="ECO:0000259" key="8">
    <source>
        <dbReference type="PROSITE" id="PS50928"/>
    </source>
</evidence>
<feature type="transmembrane region" description="Helical" evidence="7">
    <location>
        <begin position="109"/>
        <end position="130"/>
    </location>
</feature>
<evidence type="ECO:0000256" key="2">
    <source>
        <dbReference type="ARBA" id="ARBA00022448"/>
    </source>
</evidence>
<organism evidence="9 10">
    <name type="scientific">Paenibacillus piri</name>
    <dbReference type="NCBI Taxonomy" id="2547395"/>
    <lineage>
        <taxon>Bacteria</taxon>
        <taxon>Bacillati</taxon>
        <taxon>Bacillota</taxon>
        <taxon>Bacilli</taxon>
        <taxon>Bacillales</taxon>
        <taxon>Paenibacillaceae</taxon>
        <taxon>Paenibacillus</taxon>
    </lineage>
</organism>
<proteinExistence type="inferred from homology"/>
<dbReference type="PROSITE" id="PS50928">
    <property type="entry name" value="ABC_TM1"/>
    <property type="match status" value="1"/>
</dbReference>
<dbReference type="OrthoDB" id="9810086at2"/>
<dbReference type="SUPFAM" id="SSF161098">
    <property type="entry name" value="MetI-like"/>
    <property type="match status" value="1"/>
</dbReference>
<evidence type="ECO:0000256" key="7">
    <source>
        <dbReference type="RuleBase" id="RU363032"/>
    </source>
</evidence>
<feature type="transmembrane region" description="Helical" evidence="7">
    <location>
        <begin position="77"/>
        <end position="97"/>
    </location>
</feature>
<name>A0A4R5KJU9_9BACL</name>
<dbReference type="GO" id="GO:0005886">
    <property type="term" value="C:plasma membrane"/>
    <property type="evidence" value="ECO:0007669"/>
    <property type="project" value="UniProtKB-SubCell"/>
</dbReference>
<dbReference type="PROSITE" id="PS51257">
    <property type="entry name" value="PROKAR_LIPOPROTEIN"/>
    <property type="match status" value="1"/>
</dbReference>
<comment type="subcellular location">
    <subcellularLocation>
        <location evidence="1 7">Cell membrane</location>
        <topology evidence="1 7">Multi-pass membrane protein</topology>
    </subcellularLocation>
</comment>
<keyword evidence="10" id="KW-1185">Reference proteome</keyword>
<evidence type="ECO:0000313" key="10">
    <source>
        <dbReference type="Proteomes" id="UP000295636"/>
    </source>
</evidence>
<evidence type="ECO:0000256" key="4">
    <source>
        <dbReference type="ARBA" id="ARBA00022692"/>
    </source>
</evidence>
<keyword evidence="4 7" id="KW-0812">Transmembrane</keyword>
<dbReference type="Gene3D" id="1.10.3720.10">
    <property type="entry name" value="MetI-like"/>
    <property type="match status" value="1"/>
</dbReference>
<comment type="similarity">
    <text evidence="7">Belongs to the binding-protein-dependent transport system permease family.</text>
</comment>
<feature type="transmembrane region" description="Helical" evidence="7">
    <location>
        <begin position="142"/>
        <end position="160"/>
    </location>
</feature>
<sequence>MKPTKAERLFAFCNIVILAAAALSCLLPIIHLLSISLSSYDAVVSGKVTLWPVELSAAAYSNLTEGTGIMKAFGNSVTITTVGVALSMLFTVMAAYPLSRSYFYARRPFTLFIVFTMLFGGGMIPTYLIIKSLGLVNTFGAIWALQLISPFNMLIMKTFFEHIPEELIDAARIDGCGETGLIGRIVLPLSLPVVATLGLFYAVGYWNAFMSVLIYMNDTGKYNLMVLVQKMIQSNTLLNDIHADMSGESEPLLPEMVKAAGLMVLIVPMLAVYPFIQKYFVKGVMVGAIKG</sequence>
<dbReference type="GO" id="GO:0055085">
    <property type="term" value="P:transmembrane transport"/>
    <property type="evidence" value="ECO:0007669"/>
    <property type="project" value="InterPro"/>
</dbReference>
<dbReference type="InterPro" id="IPR000515">
    <property type="entry name" value="MetI-like"/>
</dbReference>
<dbReference type="Proteomes" id="UP000295636">
    <property type="component" value="Unassembled WGS sequence"/>
</dbReference>
<feature type="transmembrane region" description="Helical" evidence="7">
    <location>
        <begin position="256"/>
        <end position="276"/>
    </location>
</feature>
<accession>A0A4R5KJU9</accession>
<dbReference type="RefSeq" id="WP_133231422.1">
    <property type="nucleotide sequence ID" value="NZ_SMRT01000010.1"/>
</dbReference>
<feature type="domain" description="ABC transmembrane type-1" evidence="8">
    <location>
        <begin position="73"/>
        <end position="275"/>
    </location>
</feature>
<keyword evidence="2 7" id="KW-0813">Transport</keyword>
<keyword evidence="5 7" id="KW-1133">Transmembrane helix</keyword>
<keyword evidence="6 7" id="KW-0472">Membrane</keyword>